<name>A0ABY6QTM5_9ACTN</name>
<keyword evidence="2" id="KW-1185">Reference proteome</keyword>
<reference evidence="1" key="1">
    <citation type="submission" date="2021-09" db="EMBL/GenBank/DDBJ databases">
        <title>Complete genome sequence and metabolic characterization of Streptomyces tanashiensis DSM 731 the producer of antibacterial Kalafungin and diverse secondary metabolites.</title>
        <authorList>
            <person name="Abbasi M.N."/>
            <person name="Anwar M.N."/>
            <person name="Alam K."/>
            <person name="Shoaib M."/>
            <person name="Lin Z."/>
            <person name="Hayat M."/>
            <person name="Ali M.I."/>
            <person name="Malik H.M.T."/>
            <person name="Ahmed I."/>
            <person name="Li A."/>
            <person name="Hailong Wang H."/>
            <person name="Zhang Y."/>
        </authorList>
    </citation>
    <scope>NUCLEOTIDE SEQUENCE</scope>
    <source>
        <strain evidence="1">Kala</strain>
    </source>
</reference>
<evidence type="ECO:0000313" key="2">
    <source>
        <dbReference type="Proteomes" id="UP001164506"/>
    </source>
</evidence>
<evidence type="ECO:0000313" key="1">
    <source>
        <dbReference type="EMBL" id="UZX21161.1"/>
    </source>
</evidence>
<dbReference type="Proteomes" id="UP001164506">
    <property type="component" value="Chromosome"/>
</dbReference>
<sequence length="492" mass="53949">MEKLTATQLKELFGLSEEAWTRLADGMIEPLDDGAFADGPKRWSGYAFARWLASAHPELAGMVPLLLRPAPQAEYRYRGGEYRDADDGTDVRAEYFTGRWDTRGGVIAIVSPCEGVPDARSLLEVHTDTACVVVVEHFYGLDGPELQAVDRERPELVYRPSWSELASHVGGPVPWWPSALRHRAHLTGWTPGDAPVPVDVATYPSWEPLYELARQEPEGSPVRRACFTIGHRIRTSAAEHASWEMENLRTWSTGPGDSMEYPAVPDVADLGPGELATDAVVGAGLAELCGRTDDLAVECLEHVSAWSSEDLPYGGTFQVTRTDVTRVAAEWINRLRAVPPTALHRVWEESYDTVGTFVDPVTGSPVVAVKGKFAFRRVREITYIGRAPKRLPEGTVLKEVILDDPIWVRTEDGVLYPAPVMDAPGLSWGYDGSGPLTLAQCVGRLLDDGGAHAVTYGDAGKDEPGLGDCFRVKHKRGTRLTRRDLVRARTGG</sequence>
<protein>
    <submittedName>
        <fullName evidence="1">Uncharacterized protein</fullName>
    </submittedName>
</protein>
<gene>
    <name evidence="1" type="ORF">LDH80_10700</name>
</gene>
<dbReference type="RefSeq" id="WP_267258597.1">
    <property type="nucleotide sequence ID" value="NZ_CP084204.1"/>
</dbReference>
<proteinExistence type="predicted"/>
<dbReference type="GeneID" id="95599913"/>
<accession>A0ABY6QTM5</accession>
<dbReference type="EMBL" id="CP084204">
    <property type="protein sequence ID" value="UZX21161.1"/>
    <property type="molecule type" value="Genomic_DNA"/>
</dbReference>
<organism evidence="1 2">
    <name type="scientific">Streptomyces tanashiensis</name>
    <dbReference type="NCBI Taxonomy" id="67367"/>
    <lineage>
        <taxon>Bacteria</taxon>
        <taxon>Bacillati</taxon>
        <taxon>Actinomycetota</taxon>
        <taxon>Actinomycetes</taxon>
        <taxon>Kitasatosporales</taxon>
        <taxon>Streptomycetaceae</taxon>
        <taxon>Streptomyces</taxon>
    </lineage>
</organism>